<name>A0AAE0T0D6_9BIVA</name>
<reference evidence="4" key="2">
    <citation type="journal article" date="2021" name="Genome Biol. Evol.">
        <title>Developing a high-quality reference genome for a parasitic bivalve with doubly uniparental inheritance (Bivalvia: Unionida).</title>
        <authorList>
            <person name="Smith C.H."/>
        </authorList>
    </citation>
    <scope>NUCLEOTIDE SEQUENCE</scope>
    <source>
        <strain evidence="4">CHS0354</strain>
        <tissue evidence="4">Mantle</tissue>
    </source>
</reference>
<evidence type="ECO:0000256" key="2">
    <source>
        <dbReference type="SAM" id="SignalP"/>
    </source>
</evidence>
<keyword evidence="5" id="KW-1185">Reference proteome</keyword>
<reference evidence="4" key="3">
    <citation type="submission" date="2023-05" db="EMBL/GenBank/DDBJ databases">
        <authorList>
            <person name="Smith C.H."/>
        </authorList>
    </citation>
    <scope>NUCLEOTIDE SEQUENCE</scope>
    <source>
        <strain evidence="4">CHS0354</strain>
        <tissue evidence="4">Mantle</tissue>
    </source>
</reference>
<evidence type="ECO:0000313" key="4">
    <source>
        <dbReference type="EMBL" id="KAK3601084.1"/>
    </source>
</evidence>
<evidence type="ECO:0000256" key="1">
    <source>
        <dbReference type="PROSITE-ProRule" id="PRU00276"/>
    </source>
</evidence>
<dbReference type="InterPro" id="IPR001590">
    <property type="entry name" value="Peptidase_M12B"/>
</dbReference>
<dbReference type="InterPro" id="IPR024079">
    <property type="entry name" value="MetalloPept_cat_dom_sf"/>
</dbReference>
<comment type="caution">
    <text evidence="1">Lacks conserved residue(s) required for the propagation of feature annotation.</text>
</comment>
<dbReference type="Proteomes" id="UP001195483">
    <property type="component" value="Unassembled WGS sequence"/>
</dbReference>
<dbReference type="EMBL" id="JAEAOA010001465">
    <property type="protein sequence ID" value="KAK3601084.1"/>
    <property type="molecule type" value="Genomic_DNA"/>
</dbReference>
<dbReference type="AlphaFoldDB" id="A0AAE0T0D6"/>
<dbReference type="PROSITE" id="PS50215">
    <property type="entry name" value="ADAM_MEPRO"/>
    <property type="match status" value="1"/>
</dbReference>
<feature type="domain" description="Peptidase M12B" evidence="3">
    <location>
        <begin position="226"/>
        <end position="431"/>
    </location>
</feature>
<feature type="active site" evidence="1">
    <location>
        <position position="384"/>
    </location>
</feature>
<reference evidence="4" key="1">
    <citation type="journal article" date="2021" name="Genome Biol. Evol.">
        <title>A High-Quality Reference Genome for a Parasitic Bivalve with Doubly Uniparental Inheritance (Bivalvia: Unionida).</title>
        <authorList>
            <person name="Smith C.H."/>
        </authorList>
    </citation>
    <scope>NUCLEOTIDE SEQUENCE</scope>
    <source>
        <strain evidence="4">CHS0354</strain>
    </source>
</reference>
<evidence type="ECO:0000259" key="3">
    <source>
        <dbReference type="PROSITE" id="PS50215"/>
    </source>
</evidence>
<feature type="chain" id="PRO_5042021160" description="Peptidase M12B domain-containing protein" evidence="2">
    <location>
        <begin position="19"/>
        <end position="612"/>
    </location>
</feature>
<keyword evidence="2" id="KW-0732">Signal</keyword>
<protein>
    <recommendedName>
        <fullName evidence="3">Peptidase M12B domain-containing protein</fullName>
    </recommendedName>
</protein>
<evidence type="ECO:0000313" key="5">
    <source>
        <dbReference type="Proteomes" id="UP001195483"/>
    </source>
</evidence>
<dbReference type="SUPFAM" id="SSF55486">
    <property type="entry name" value="Metalloproteases ('zincins'), catalytic domain"/>
    <property type="match status" value="1"/>
</dbReference>
<accession>A0AAE0T0D6</accession>
<dbReference type="GO" id="GO:0004222">
    <property type="term" value="F:metalloendopeptidase activity"/>
    <property type="evidence" value="ECO:0007669"/>
    <property type="project" value="InterPro"/>
</dbReference>
<sequence>MNGYQFILMFCTIAVLDAGTPEHVWLRALDSYNNKPKLDVNLSEELHIQFYREGKWTYLHLKENPHIRTDTDMYVIQSLSDSSKNAVKATLIEKTGSKYYNDLKHKSYFTARCIKTVERRCAIALEGILRMEDKDLQITPVSDSEYLDRLYVYPDFSDTLHFIEEHRASGARNNSSDEDVDRNYNNKIAPDDAEENDIKESIFVKLLKSLDSLYASAKNTSASTVYGVEVLVVVDPPIWTRFHSLAKGNTQNAMKCVREYITQVLNQVDLRYKTITGRSFSVYVSLKAIVVIKIESGAPFMRVKPFPNNGVSYINESYLGGFIKWLLNSSGMPWKSDLDHHMMSTGYTSNGRSLGITYLKDVCTGTRFSILDGYFMRMLLAIHEMSYNPGSGHDRNIAAGDCDLGFIIHAITNYNHKPWDLSMCPIDSFENDFSTKSAVGKESNFNDKQKNNYYNGLYRGQMYGPEKECKAVFGEHSNKCISCIDGRCVSRPSDVINPNTTTVTPVTTTKITNLSSSCRDEFASICKAGYKISNDQVKFCSAMGKYCCATCKEKSKCTDTGYYNLTCGRIRTFYSSQTQFCSKWSSNCCASCSSTVISRQIQVRLAKRYGPR</sequence>
<proteinExistence type="predicted"/>
<organism evidence="4 5">
    <name type="scientific">Potamilus streckersoni</name>
    <dbReference type="NCBI Taxonomy" id="2493646"/>
    <lineage>
        <taxon>Eukaryota</taxon>
        <taxon>Metazoa</taxon>
        <taxon>Spiralia</taxon>
        <taxon>Lophotrochozoa</taxon>
        <taxon>Mollusca</taxon>
        <taxon>Bivalvia</taxon>
        <taxon>Autobranchia</taxon>
        <taxon>Heteroconchia</taxon>
        <taxon>Palaeoheterodonta</taxon>
        <taxon>Unionida</taxon>
        <taxon>Unionoidea</taxon>
        <taxon>Unionidae</taxon>
        <taxon>Ambleminae</taxon>
        <taxon>Lampsilini</taxon>
        <taxon>Potamilus</taxon>
    </lineage>
</organism>
<dbReference type="GO" id="GO:0006508">
    <property type="term" value="P:proteolysis"/>
    <property type="evidence" value="ECO:0007669"/>
    <property type="project" value="InterPro"/>
</dbReference>
<gene>
    <name evidence="4" type="ORF">CHS0354_024789</name>
</gene>
<dbReference type="Gene3D" id="3.40.390.10">
    <property type="entry name" value="Collagenase (Catalytic Domain)"/>
    <property type="match status" value="1"/>
</dbReference>
<feature type="signal peptide" evidence="2">
    <location>
        <begin position="1"/>
        <end position="18"/>
    </location>
</feature>
<comment type="caution">
    <text evidence="4">The sequence shown here is derived from an EMBL/GenBank/DDBJ whole genome shotgun (WGS) entry which is preliminary data.</text>
</comment>